<protein>
    <submittedName>
        <fullName evidence="1">DUF1364 family protein</fullName>
    </submittedName>
</protein>
<dbReference type="RefSeq" id="WP_005351636.1">
    <property type="nucleotide sequence ID" value="NZ_CAAKNL010000005.1"/>
</dbReference>
<dbReference type="AlphaFoldDB" id="A0A3A9J9E3"/>
<organism evidence="1 2">
    <name type="scientific">Aeromonas veronii</name>
    <dbReference type="NCBI Taxonomy" id="654"/>
    <lineage>
        <taxon>Bacteria</taxon>
        <taxon>Pseudomonadati</taxon>
        <taxon>Pseudomonadota</taxon>
        <taxon>Gammaproteobacteria</taxon>
        <taxon>Aeromonadales</taxon>
        <taxon>Aeromonadaceae</taxon>
        <taxon>Aeromonas</taxon>
    </lineage>
</organism>
<evidence type="ECO:0000313" key="2">
    <source>
        <dbReference type="Proteomes" id="UP000281725"/>
    </source>
</evidence>
<reference evidence="1 2" key="1">
    <citation type="submission" date="2018-09" db="EMBL/GenBank/DDBJ databases">
        <title>Genome sequencing of Aeromonas veronii MS-17-88.</title>
        <authorList>
            <person name="Tekedar H.C."/>
            <person name="Arick M.A."/>
            <person name="Hsu C.-Y."/>
            <person name="Thrash A."/>
            <person name="Karsi A."/>
            <person name="Lawrence M.L."/>
            <person name="Abdelhamed H."/>
        </authorList>
    </citation>
    <scope>NUCLEOTIDE SEQUENCE [LARGE SCALE GENOMIC DNA]</scope>
    <source>
        <strain evidence="1 2">MS 17-88</strain>
    </source>
</reference>
<comment type="caution">
    <text evidence="1">The sequence shown here is derived from an EMBL/GenBank/DDBJ whole genome shotgun (WGS) entry which is preliminary data.</text>
</comment>
<dbReference type="Pfam" id="PF07102">
    <property type="entry name" value="YbcO"/>
    <property type="match status" value="1"/>
</dbReference>
<proteinExistence type="predicted"/>
<dbReference type="InterPro" id="IPR010774">
    <property type="entry name" value="YbcO"/>
</dbReference>
<dbReference type="Proteomes" id="UP000281725">
    <property type="component" value="Unassembled WGS sequence"/>
</dbReference>
<evidence type="ECO:0000313" key="1">
    <source>
        <dbReference type="EMBL" id="RKJ91587.1"/>
    </source>
</evidence>
<dbReference type="Gene3D" id="3.30.50.20">
    <property type="entry name" value="prophage-derive protein ybcO"/>
    <property type="match status" value="1"/>
</dbReference>
<name>A0A3A9J9E3_AERVE</name>
<sequence length="109" mass="11920">MRFDTSPIRSKALRNSARGQLCKLQLLGVCQGGTETTVLAHLPSMPHGMALKGDDLIAVEACAACHDAIDGRFNYGWLPGEKEEVLYFALIRQLHQWVVRGLISVKGAT</sequence>
<dbReference type="EMBL" id="RAWX01000001">
    <property type="protein sequence ID" value="RKJ91587.1"/>
    <property type="molecule type" value="Genomic_DNA"/>
</dbReference>
<gene>
    <name evidence="1" type="ORF">D6R50_02955</name>
</gene>
<accession>A0A3A9J9E3</accession>